<organism evidence="2 3">
    <name type="scientific">Stenotrophomonas pictorum JCM 9942</name>
    <dbReference type="NCBI Taxonomy" id="1236960"/>
    <lineage>
        <taxon>Bacteria</taxon>
        <taxon>Pseudomonadati</taxon>
        <taxon>Pseudomonadota</taxon>
        <taxon>Gammaproteobacteria</taxon>
        <taxon>Lysobacterales</taxon>
        <taxon>Lysobacteraceae</taxon>
        <taxon>Stenotrophomonas</taxon>
    </lineage>
</organism>
<proteinExistence type="predicted"/>
<name>A0A0R0AL90_9GAMM</name>
<sequence>MKRINYSRARGFTLIELMVALLLGLLVVAAAGSIFLSNRRVYGSTEAVNRIQENQRAAFEMIARDLREAGMNPCARFNATKPLTMQIAAPDLNFWNGVVNGISGGTAGGQDFVAVYLANGQQYRVQEHARPVNALSVHSVAGLSAGQALMVCNADEAIAFSATAISGSNIEHAAGANCGAGLTPAPDASRCTLAESGPGYCFRIASTPTAADVTNCPRGIGRSPAFVVAPYEARWTVDNNGRGGRSLYRTAQGARSEIAEGVTNMTLGYKIGAAVGYSDAAAVTAANAWARVTSVHLTLAFQAEQGAMAARDVQGVDGNVITRTMEDFIVLRNHQEDIQ</sequence>
<gene>
    <name evidence="2" type="ORF">ARC78_11715</name>
</gene>
<evidence type="ECO:0000313" key="2">
    <source>
        <dbReference type="EMBL" id="KRG41251.1"/>
    </source>
</evidence>
<dbReference type="InterPro" id="IPR012902">
    <property type="entry name" value="N_methyl_site"/>
</dbReference>
<keyword evidence="3" id="KW-1185">Reference proteome</keyword>
<dbReference type="OrthoDB" id="5296662at2"/>
<feature type="transmembrane region" description="Helical" evidence="1">
    <location>
        <begin position="12"/>
        <end position="36"/>
    </location>
</feature>
<reference evidence="2 3" key="1">
    <citation type="submission" date="2015-10" db="EMBL/GenBank/DDBJ databases">
        <title>Genome sequencing and analysis of members of genus Stenotrophomonas.</title>
        <authorList>
            <person name="Patil P.P."/>
            <person name="Midha S."/>
            <person name="Patil P.B."/>
        </authorList>
    </citation>
    <scope>NUCLEOTIDE SEQUENCE [LARGE SCALE GENOMIC DNA]</scope>
    <source>
        <strain evidence="2 3">JCM 9942</strain>
    </source>
</reference>
<dbReference type="Pfam" id="PF07963">
    <property type="entry name" value="N_methyl"/>
    <property type="match status" value="1"/>
</dbReference>
<evidence type="ECO:0000313" key="3">
    <source>
        <dbReference type="Proteomes" id="UP000050836"/>
    </source>
</evidence>
<dbReference type="RefSeq" id="WP_054656776.1">
    <property type="nucleotide sequence ID" value="NZ_BAZI01000002.1"/>
</dbReference>
<keyword evidence="1" id="KW-0812">Transmembrane</keyword>
<accession>A0A0R0AL90</accession>
<dbReference type="Proteomes" id="UP000050836">
    <property type="component" value="Unassembled WGS sequence"/>
</dbReference>
<dbReference type="NCBIfam" id="TIGR02532">
    <property type="entry name" value="IV_pilin_GFxxxE"/>
    <property type="match status" value="1"/>
</dbReference>
<dbReference type="AlphaFoldDB" id="A0A0R0AL90"/>
<dbReference type="EMBL" id="LLXS01000028">
    <property type="protein sequence ID" value="KRG41251.1"/>
    <property type="molecule type" value="Genomic_DNA"/>
</dbReference>
<evidence type="ECO:0000256" key="1">
    <source>
        <dbReference type="SAM" id="Phobius"/>
    </source>
</evidence>
<keyword evidence="1" id="KW-1133">Transmembrane helix</keyword>
<keyword evidence="1" id="KW-0472">Membrane</keyword>
<comment type="caution">
    <text evidence="2">The sequence shown here is derived from an EMBL/GenBank/DDBJ whole genome shotgun (WGS) entry which is preliminary data.</text>
</comment>
<dbReference type="PROSITE" id="PS00409">
    <property type="entry name" value="PROKAR_NTER_METHYL"/>
    <property type="match status" value="1"/>
</dbReference>
<evidence type="ECO:0008006" key="4">
    <source>
        <dbReference type="Google" id="ProtNLM"/>
    </source>
</evidence>
<protein>
    <recommendedName>
        <fullName evidence="4">Pilus assembly protein PilW</fullName>
    </recommendedName>
</protein>